<reference evidence="1 2" key="1">
    <citation type="submission" date="2019-12" db="EMBL/GenBank/DDBJ databases">
        <authorList>
            <person name="Li C."/>
            <person name="Zhao J."/>
        </authorList>
    </citation>
    <scope>NUCLEOTIDE SEQUENCE [LARGE SCALE GENOMIC DNA]</scope>
    <source>
        <strain evidence="1 2">NEAU-DD11</strain>
    </source>
</reference>
<protein>
    <submittedName>
        <fullName evidence="1">DUF1840 family protein</fullName>
    </submittedName>
</protein>
<evidence type="ECO:0000313" key="2">
    <source>
        <dbReference type="Proteomes" id="UP000443353"/>
    </source>
</evidence>
<dbReference type="Proteomes" id="UP000443353">
    <property type="component" value="Unassembled WGS sequence"/>
</dbReference>
<dbReference type="EMBL" id="WSES01000004">
    <property type="protein sequence ID" value="MVW60991.1"/>
    <property type="molecule type" value="Genomic_DNA"/>
</dbReference>
<keyword evidence="2" id="KW-1185">Reference proteome</keyword>
<accession>A0A7X3K8I2</accession>
<dbReference type="Pfam" id="PF08895">
    <property type="entry name" value="DUF1840"/>
    <property type="match status" value="1"/>
</dbReference>
<sequence>MLVTFKSKAAADVLMLDRHAQKALAPFGKCTAIGYFSVGELDNVIGVLEATTVEGKHHAATLALAQDIELHHAAEGVNHFPQVQEAVDFSAHLFPLLEMMRAARRTDSVVTWNS</sequence>
<dbReference type="InterPro" id="IPR014991">
    <property type="entry name" value="DUF1840"/>
</dbReference>
<organism evidence="1 2">
    <name type="scientific">Massilia cellulosiltytica</name>
    <dbReference type="NCBI Taxonomy" id="2683234"/>
    <lineage>
        <taxon>Bacteria</taxon>
        <taxon>Pseudomonadati</taxon>
        <taxon>Pseudomonadota</taxon>
        <taxon>Betaproteobacteria</taxon>
        <taxon>Burkholderiales</taxon>
        <taxon>Oxalobacteraceae</taxon>
        <taxon>Telluria group</taxon>
        <taxon>Massilia</taxon>
    </lineage>
</organism>
<proteinExistence type="predicted"/>
<comment type="caution">
    <text evidence="1">The sequence shown here is derived from an EMBL/GenBank/DDBJ whole genome shotgun (WGS) entry which is preliminary data.</text>
</comment>
<gene>
    <name evidence="1" type="ORF">GPY61_13735</name>
</gene>
<dbReference type="AlphaFoldDB" id="A0A7X3K8I2"/>
<name>A0A7X3K8I2_9BURK</name>
<dbReference type="RefSeq" id="WP_267875336.1">
    <property type="nucleotide sequence ID" value="NZ_WSES01000004.1"/>
</dbReference>
<evidence type="ECO:0000313" key="1">
    <source>
        <dbReference type="EMBL" id="MVW60991.1"/>
    </source>
</evidence>